<dbReference type="Gene3D" id="3.90.1150.10">
    <property type="entry name" value="Aspartate Aminotransferase, domain 1"/>
    <property type="match status" value="1"/>
</dbReference>
<evidence type="ECO:0000256" key="2">
    <source>
        <dbReference type="ARBA" id="ARBA00009236"/>
    </source>
</evidence>
<evidence type="ECO:0000256" key="5">
    <source>
        <dbReference type="ARBA" id="ARBA00022898"/>
    </source>
</evidence>
<dbReference type="InterPro" id="IPR020578">
    <property type="entry name" value="Aminotrans_V_PyrdxlP_BS"/>
</dbReference>
<evidence type="ECO:0000256" key="4">
    <source>
        <dbReference type="ARBA" id="ARBA00022679"/>
    </source>
</evidence>
<feature type="domain" description="Aminotransferase class V" evidence="6">
    <location>
        <begin position="36"/>
        <end position="324"/>
    </location>
</feature>
<dbReference type="PANTHER" id="PTHR21152:SF40">
    <property type="entry name" value="ALANINE--GLYOXYLATE AMINOTRANSFERASE"/>
    <property type="match status" value="1"/>
</dbReference>
<evidence type="ECO:0000259" key="6">
    <source>
        <dbReference type="Pfam" id="PF00266"/>
    </source>
</evidence>
<organism evidence="7">
    <name type="scientific">marine metagenome</name>
    <dbReference type="NCBI Taxonomy" id="408172"/>
    <lineage>
        <taxon>unclassified sequences</taxon>
        <taxon>metagenomes</taxon>
        <taxon>ecological metagenomes</taxon>
    </lineage>
</organism>
<dbReference type="Gene3D" id="3.40.640.10">
    <property type="entry name" value="Type I PLP-dependent aspartate aminotransferase-like (Major domain)"/>
    <property type="match status" value="1"/>
</dbReference>
<keyword evidence="4" id="KW-0808">Transferase</keyword>
<feature type="non-terminal residue" evidence="7">
    <location>
        <position position="1"/>
    </location>
</feature>
<keyword evidence="3" id="KW-0032">Aminotransferase</keyword>
<dbReference type="InterPro" id="IPR000192">
    <property type="entry name" value="Aminotrans_V_dom"/>
</dbReference>
<reference evidence="7" key="1">
    <citation type="submission" date="2018-05" db="EMBL/GenBank/DDBJ databases">
        <authorList>
            <person name="Lanie J.A."/>
            <person name="Ng W.-L."/>
            <person name="Kazmierczak K.M."/>
            <person name="Andrzejewski T.M."/>
            <person name="Davidsen T.M."/>
            <person name="Wayne K.J."/>
            <person name="Tettelin H."/>
            <person name="Glass J.I."/>
            <person name="Rusch D."/>
            <person name="Podicherti R."/>
            <person name="Tsui H.-C.T."/>
            <person name="Winkler M.E."/>
        </authorList>
    </citation>
    <scope>NUCLEOTIDE SEQUENCE</scope>
</reference>
<keyword evidence="5" id="KW-0663">Pyridoxal phosphate</keyword>
<dbReference type="InterPro" id="IPR024169">
    <property type="entry name" value="SP_NH2Trfase/AEP_transaminase"/>
</dbReference>
<dbReference type="GO" id="GO:0005777">
    <property type="term" value="C:peroxisome"/>
    <property type="evidence" value="ECO:0007669"/>
    <property type="project" value="TreeGrafter"/>
</dbReference>
<dbReference type="InterPro" id="IPR015421">
    <property type="entry name" value="PyrdxlP-dep_Trfase_major"/>
</dbReference>
<dbReference type="PROSITE" id="PS00595">
    <property type="entry name" value="AA_TRANSFER_CLASS_5"/>
    <property type="match status" value="1"/>
</dbReference>
<dbReference type="GO" id="GO:0004760">
    <property type="term" value="F:L-serine-pyruvate transaminase activity"/>
    <property type="evidence" value="ECO:0007669"/>
    <property type="project" value="TreeGrafter"/>
</dbReference>
<dbReference type="SUPFAM" id="SSF53383">
    <property type="entry name" value="PLP-dependent transferases"/>
    <property type="match status" value="1"/>
</dbReference>
<dbReference type="FunFam" id="3.40.640.10:FF:000027">
    <property type="entry name" value="Serine--pyruvate aminotransferase, mitochondrial"/>
    <property type="match status" value="1"/>
</dbReference>
<dbReference type="GO" id="GO:0019265">
    <property type="term" value="P:glycine biosynthetic process, by transamination of glyoxylate"/>
    <property type="evidence" value="ECO:0007669"/>
    <property type="project" value="TreeGrafter"/>
</dbReference>
<dbReference type="GO" id="GO:0008453">
    <property type="term" value="F:alanine-glyoxylate transaminase activity"/>
    <property type="evidence" value="ECO:0007669"/>
    <property type="project" value="TreeGrafter"/>
</dbReference>
<proteinExistence type="inferred from homology"/>
<dbReference type="PANTHER" id="PTHR21152">
    <property type="entry name" value="AMINOTRANSFERASE CLASS V"/>
    <property type="match status" value="1"/>
</dbReference>
<protein>
    <recommendedName>
        <fullName evidence="6">Aminotransferase class V domain-containing protein</fullName>
    </recommendedName>
</protein>
<dbReference type="InterPro" id="IPR015422">
    <property type="entry name" value="PyrdxlP-dep_Trfase_small"/>
</dbReference>
<gene>
    <name evidence="7" type="ORF">METZ01_LOCUS18792</name>
</gene>
<dbReference type="Pfam" id="PF00266">
    <property type="entry name" value="Aminotran_5"/>
    <property type="match status" value="1"/>
</dbReference>
<dbReference type="PIRSF" id="PIRSF000524">
    <property type="entry name" value="SPT"/>
    <property type="match status" value="1"/>
</dbReference>
<dbReference type="AlphaFoldDB" id="A0A381PHR4"/>
<comment type="similarity">
    <text evidence="2">Belongs to the class-V pyridoxal-phosphate-dependent aminotransferase family.</text>
</comment>
<dbReference type="EMBL" id="UINC01000972">
    <property type="protein sequence ID" value="SUZ65938.1"/>
    <property type="molecule type" value="Genomic_DNA"/>
</dbReference>
<dbReference type="InterPro" id="IPR015424">
    <property type="entry name" value="PyrdxlP-dep_Trfase"/>
</dbReference>
<accession>A0A381PHR4</accession>
<evidence type="ECO:0000256" key="1">
    <source>
        <dbReference type="ARBA" id="ARBA00001933"/>
    </source>
</evidence>
<evidence type="ECO:0000313" key="7">
    <source>
        <dbReference type="EMBL" id="SUZ65938.1"/>
    </source>
</evidence>
<name>A0A381PHR4_9ZZZZ</name>
<comment type="cofactor">
    <cofactor evidence="1">
        <name>pyridoxal 5'-phosphate</name>
        <dbReference type="ChEBI" id="CHEBI:597326"/>
    </cofactor>
</comment>
<sequence>VIHSDRILMGPGPCNPYPEVIEAFTRPVLGHLDPDFLSLLDETNDRLRTVWQTNNLLTFPVSATGSAGMEAAFVNFVNTGDVVVVGVNGVFGNRMCDVATRTGATVIAVEEEWGRAIDPQRLLDAHPNPQMIAVVHAETSTGVRNEIAPLGADKGDALLLVDCVTSLGGIPVLTDEWNIDIAYSGTQKCLGVPPGLSPMTVSDRALERIIPTPQSWYLDLNMIKEYVTGDGARAYHHTAPISMLYGLHAGLGVVLTEGLEEAWKRHQSCGEELHKRLPELGFQLWAQEGHRLPELTTVTLPQGLDDKEGRLTLLERYGIEVGGGLGPVVGKVWRIGCMGHTARMRNVKLLLGALEELVVATR</sequence>
<evidence type="ECO:0000256" key="3">
    <source>
        <dbReference type="ARBA" id="ARBA00022576"/>
    </source>
</evidence>